<dbReference type="AlphaFoldDB" id="A0A3B5MYF9"/>
<keyword evidence="2" id="KW-1185">Reference proteome</keyword>
<sequence length="106" mass="11388">KFPILITYKNGNSTAIYLVVLPVVSQVALLCQQVLPLEALDADPALLRGPLEAHGPQPAGNVSVDEAVSEVSIQLIHTPSNADIVSFCHYSRLFLVSALSQLRLLV</sequence>
<organism evidence="1 2">
    <name type="scientific">Xiphophorus couchianus</name>
    <name type="common">Monterrey platyfish</name>
    <dbReference type="NCBI Taxonomy" id="32473"/>
    <lineage>
        <taxon>Eukaryota</taxon>
        <taxon>Metazoa</taxon>
        <taxon>Chordata</taxon>
        <taxon>Craniata</taxon>
        <taxon>Vertebrata</taxon>
        <taxon>Euteleostomi</taxon>
        <taxon>Actinopterygii</taxon>
        <taxon>Neopterygii</taxon>
        <taxon>Teleostei</taxon>
        <taxon>Neoteleostei</taxon>
        <taxon>Acanthomorphata</taxon>
        <taxon>Ovalentaria</taxon>
        <taxon>Atherinomorphae</taxon>
        <taxon>Cyprinodontiformes</taxon>
        <taxon>Poeciliidae</taxon>
        <taxon>Poeciliinae</taxon>
        <taxon>Xiphophorus</taxon>
    </lineage>
</organism>
<evidence type="ECO:0000313" key="1">
    <source>
        <dbReference type="Ensembl" id="ENSXCOP00000025340.1"/>
    </source>
</evidence>
<name>A0A3B5MYF9_9TELE</name>
<accession>A0A3B5MYF9</accession>
<reference evidence="1" key="2">
    <citation type="submission" date="2025-09" db="UniProtKB">
        <authorList>
            <consortium name="Ensembl"/>
        </authorList>
    </citation>
    <scope>IDENTIFICATION</scope>
</reference>
<protein>
    <submittedName>
        <fullName evidence="1">Uncharacterized protein</fullName>
    </submittedName>
</protein>
<dbReference type="Ensembl" id="ENSXCOT00000025647.1">
    <property type="protein sequence ID" value="ENSXCOP00000025340.1"/>
    <property type="gene ID" value="ENSXCOG00000018924.1"/>
</dbReference>
<evidence type="ECO:0000313" key="2">
    <source>
        <dbReference type="Proteomes" id="UP000261380"/>
    </source>
</evidence>
<proteinExistence type="predicted"/>
<dbReference type="GeneTree" id="ENSGT01110000271748"/>
<dbReference type="Proteomes" id="UP000261380">
    <property type="component" value="Unplaced"/>
</dbReference>
<reference evidence="1" key="1">
    <citation type="submission" date="2025-08" db="UniProtKB">
        <authorList>
            <consortium name="Ensembl"/>
        </authorList>
    </citation>
    <scope>IDENTIFICATION</scope>
</reference>